<feature type="region of interest" description="Disordered" evidence="3">
    <location>
        <begin position="1"/>
        <end position="24"/>
    </location>
</feature>
<comment type="caution">
    <text evidence="5">The sequence shown here is derived from an EMBL/GenBank/DDBJ whole genome shotgun (WGS) entry which is preliminary data.</text>
</comment>
<dbReference type="Gene3D" id="1.10.8.270">
    <property type="entry name" value="putative rabgap domain of human tbc1 domain family member 14 like domains"/>
    <property type="match status" value="1"/>
</dbReference>
<feature type="region of interest" description="Disordered" evidence="3">
    <location>
        <begin position="847"/>
        <end position="868"/>
    </location>
</feature>
<evidence type="ECO:0000313" key="6">
    <source>
        <dbReference type="Proteomes" id="UP000193218"/>
    </source>
</evidence>
<keyword evidence="6" id="KW-1185">Reference proteome</keyword>
<dbReference type="AlphaFoldDB" id="A0A1Y1US18"/>
<dbReference type="PROSITE" id="PS50086">
    <property type="entry name" value="TBC_RABGAP"/>
    <property type="match status" value="1"/>
</dbReference>
<keyword evidence="1" id="KW-0343">GTPase activation</keyword>
<evidence type="ECO:0000256" key="3">
    <source>
        <dbReference type="SAM" id="MobiDB-lite"/>
    </source>
</evidence>
<gene>
    <name evidence="5" type="ORF">BD324DRAFT_585907</name>
</gene>
<reference evidence="5 6" key="1">
    <citation type="submission" date="2017-03" db="EMBL/GenBank/DDBJ databases">
        <title>Widespread Adenine N6-methylation of Active Genes in Fungi.</title>
        <authorList>
            <consortium name="DOE Joint Genome Institute"/>
            <person name="Mondo S.J."/>
            <person name="Dannebaum R.O."/>
            <person name="Kuo R.C."/>
            <person name="Louie K.B."/>
            <person name="Bewick A.J."/>
            <person name="Labutti K."/>
            <person name="Haridas S."/>
            <person name="Kuo A."/>
            <person name="Salamov A."/>
            <person name="Ahrendt S.R."/>
            <person name="Lau R."/>
            <person name="Bowen B.P."/>
            <person name="Lipzen A."/>
            <person name="Sullivan W."/>
            <person name="Andreopoulos W.B."/>
            <person name="Clum A."/>
            <person name="Lindquist E."/>
            <person name="Daum C."/>
            <person name="Northen T.R."/>
            <person name="Ramamoorthy G."/>
            <person name="Schmitz R.J."/>
            <person name="Gryganskyi A."/>
            <person name="Culley D."/>
            <person name="Magnuson J."/>
            <person name="James T.Y."/>
            <person name="O'Malley M.A."/>
            <person name="Stajich J.E."/>
            <person name="Spatafora J.W."/>
            <person name="Visel A."/>
            <person name="Grigoriev I.V."/>
        </authorList>
    </citation>
    <scope>NUCLEOTIDE SEQUENCE [LARGE SCALE GENOMIC DNA]</scope>
    <source>
        <strain evidence="5 6">NRRL Y-17943</strain>
    </source>
</reference>
<evidence type="ECO:0000313" key="5">
    <source>
        <dbReference type="EMBL" id="ORX40833.1"/>
    </source>
</evidence>
<evidence type="ECO:0000256" key="2">
    <source>
        <dbReference type="SAM" id="Coils"/>
    </source>
</evidence>
<dbReference type="EMBL" id="NBSH01000001">
    <property type="protein sequence ID" value="ORX40833.1"/>
    <property type="molecule type" value="Genomic_DNA"/>
</dbReference>
<dbReference type="STRING" id="4999.A0A1Y1US18"/>
<feature type="region of interest" description="Disordered" evidence="3">
    <location>
        <begin position="416"/>
        <end position="435"/>
    </location>
</feature>
<accession>A0A1Y1US18</accession>
<feature type="region of interest" description="Disordered" evidence="3">
    <location>
        <begin position="451"/>
        <end position="474"/>
    </location>
</feature>
<sequence>MTAQRSNKNTVRRTSSASDDSLPSILDYSTASLTQVPHSPLSDFEHLSQPSSMSSSSSDRPKAKLLYCKSHIAIHPTQFNKDNVSGYLGIVETRGHAVQTDSEGGVRSPSTTSTELLVTWVPDELLNKMDKEDREGYKRVDARISEEATENEKYDEDFVFVSVPPARGEKYAFSVPLSGIYSILVYPPSLSHWYGSATLNLAGGISLPTLFFHDDESPMLASTSYTKTNPSRPIGRPQWGFPSFLHLLQTRATLLKSRLVSGHANHNAELWLINPSKSDREVHEAGVSSDALPSRHAEGKIPEQAYPPPKGGFPDAKAVIGNDTTPKQALLSGLSQITRFSRKTANQITQQVLSHPLAQEVVPRLPPAVRSLVNAHGEWERSGRLPPKNGKNDVVTEFESARLYLARWARVVAEEGERSRREEVAGKAGLGKDDSAVDDLTSSLGVFSILSSPNSKRPVPHSTRRPHHPITSHDWDTFAAQGRDELWIRREIFQRGFTDSPEPDQKRARREGWEVLLGIVPWSLGGLGGLEADRQKRQEARQKKREDNRAEYERLKSKWQKETAEQETEEWKEEWHRIDVDCRRTDRTQPIFAIPAEAMAKGQSEIEEVGPSSAFDDTIESDGRQALLNPHVAALRTILMTYHSYHPDLGYVQGMSDLLSPIYVVLEANEADAFWGLVGVMKMMETNFLRDQSGMRMQLSTLQQLIGVMDPELYSHLERTGSLNLFFCYRWVLIAFKREFKFEDVIRLWDVLWTDFYSTHFVLFIALAILQSHRDVILRYLTEFDEVLKYANNLSGTIELDSTLAQAEVLFLSFKNLVEELDKGIAEAEGEAGDSGSSVDLRKRANASSVAGVQEQSDEDKERLANIERDKQILTPQLRDLLDSWKEDGKRL</sequence>
<name>A0A1Y1US18_9TREE</name>
<dbReference type="FunFam" id="1.10.472.80:FF:000077">
    <property type="entry name" value="TBC1 domain family member"/>
    <property type="match status" value="1"/>
</dbReference>
<dbReference type="OrthoDB" id="10264062at2759"/>
<feature type="domain" description="Rab-GAP TBC" evidence="4">
    <location>
        <begin position="503"/>
        <end position="756"/>
    </location>
</feature>
<dbReference type="RefSeq" id="XP_021874512.1">
    <property type="nucleotide sequence ID" value="XM_022013741.1"/>
</dbReference>
<dbReference type="SUPFAM" id="SSF47923">
    <property type="entry name" value="Ypt/Rab-GAP domain of gyp1p"/>
    <property type="match status" value="2"/>
</dbReference>
<dbReference type="InterPro" id="IPR000195">
    <property type="entry name" value="Rab-GAP-TBC_dom"/>
</dbReference>
<dbReference type="SMART" id="SM00164">
    <property type="entry name" value="TBC"/>
    <property type="match status" value="1"/>
</dbReference>
<organism evidence="5 6">
    <name type="scientific">Kockovaella imperatae</name>
    <dbReference type="NCBI Taxonomy" id="4999"/>
    <lineage>
        <taxon>Eukaryota</taxon>
        <taxon>Fungi</taxon>
        <taxon>Dikarya</taxon>
        <taxon>Basidiomycota</taxon>
        <taxon>Agaricomycotina</taxon>
        <taxon>Tremellomycetes</taxon>
        <taxon>Tremellales</taxon>
        <taxon>Cuniculitremaceae</taxon>
        <taxon>Kockovaella</taxon>
    </lineage>
</organism>
<feature type="compositionally biased region" description="Basic residues" evidence="3">
    <location>
        <begin position="458"/>
        <end position="470"/>
    </location>
</feature>
<evidence type="ECO:0000259" key="4">
    <source>
        <dbReference type="PROSITE" id="PS50086"/>
    </source>
</evidence>
<feature type="region of interest" description="Disordered" evidence="3">
    <location>
        <begin position="288"/>
        <end position="309"/>
    </location>
</feature>
<dbReference type="Pfam" id="PF00566">
    <property type="entry name" value="RabGAP-TBC"/>
    <property type="match status" value="1"/>
</dbReference>
<proteinExistence type="predicted"/>
<dbReference type="InParanoid" id="A0A1Y1US18"/>
<evidence type="ECO:0000256" key="1">
    <source>
        <dbReference type="ARBA" id="ARBA00022468"/>
    </source>
</evidence>
<dbReference type="GeneID" id="33555549"/>
<feature type="compositionally biased region" description="Low complexity" evidence="3">
    <location>
        <begin position="48"/>
        <end position="58"/>
    </location>
</feature>
<keyword evidence="2" id="KW-0175">Coiled coil</keyword>
<feature type="region of interest" description="Disordered" evidence="3">
    <location>
        <begin position="37"/>
        <end position="60"/>
    </location>
</feature>
<dbReference type="Gene3D" id="1.10.472.80">
    <property type="entry name" value="Ypt/Rab-GAP domain of gyp1p, domain 3"/>
    <property type="match status" value="1"/>
</dbReference>
<dbReference type="PANTHER" id="PTHR22957:SF502">
    <property type="entry name" value="SMALL G PROTEIN SIGNALING MODULATOR 2-RELATED"/>
    <property type="match status" value="1"/>
</dbReference>
<dbReference type="Proteomes" id="UP000193218">
    <property type="component" value="Unassembled WGS sequence"/>
</dbReference>
<feature type="coiled-coil region" evidence="2">
    <location>
        <begin position="530"/>
        <end position="569"/>
    </location>
</feature>
<protein>
    <submittedName>
        <fullName evidence="5">Rab-GTPase-TBC domain-containing protein</fullName>
    </submittedName>
</protein>
<dbReference type="FunCoup" id="A0A1Y1US18">
    <property type="interactions" value="218"/>
</dbReference>
<dbReference type="InterPro" id="IPR035969">
    <property type="entry name" value="Rab-GAP_TBC_sf"/>
</dbReference>
<dbReference type="GO" id="GO:0005096">
    <property type="term" value="F:GTPase activator activity"/>
    <property type="evidence" value="ECO:0007669"/>
    <property type="project" value="UniProtKB-KW"/>
</dbReference>
<dbReference type="PANTHER" id="PTHR22957">
    <property type="entry name" value="TBC1 DOMAIN FAMILY MEMBER GTPASE-ACTIVATING PROTEIN"/>
    <property type="match status" value="1"/>
</dbReference>